<name>A0A1H9MFN9_9PSEU</name>
<dbReference type="InterPro" id="IPR000891">
    <property type="entry name" value="PYR_CT"/>
</dbReference>
<evidence type="ECO:0000313" key="8">
    <source>
        <dbReference type="EMBL" id="SER22474.1"/>
    </source>
</evidence>
<feature type="domain" description="Pyruvate carboxyltransferase" evidence="7">
    <location>
        <begin position="16"/>
        <end position="275"/>
    </location>
</feature>
<dbReference type="PANTHER" id="PTHR10277">
    <property type="entry name" value="HOMOCITRATE SYNTHASE-RELATED"/>
    <property type="match status" value="1"/>
</dbReference>
<evidence type="ECO:0000313" key="9">
    <source>
        <dbReference type="Proteomes" id="UP000199503"/>
    </source>
</evidence>
<evidence type="ECO:0000259" key="7">
    <source>
        <dbReference type="PROSITE" id="PS50991"/>
    </source>
</evidence>
<evidence type="ECO:0000256" key="2">
    <source>
        <dbReference type="ARBA" id="ARBA00012973"/>
    </source>
</evidence>
<protein>
    <recommendedName>
        <fullName evidence="2">2-isopropylmalate synthase</fullName>
        <ecNumber evidence="2">2.3.3.13</ecNumber>
    </recommendedName>
</protein>
<keyword evidence="6" id="KW-0100">Branched-chain amino acid biosynthesis</keyword>
<proteinExistence type="predicted"/>
<dbReference type="PANTHER" id="PTHR10277:SF9">
    <property type="entry name" value="2-ISOPROPYLMALATE SYNTHASE 1, CHLOROPLASTIC-RELATED"/>
    <property type="match status" value="1"/>
</dbReference>
<evidence type="ECO:0000256" key="5">
    <source>
        <dbReference type="ARBA" id="ARBA00023211"/>
    </source>
</evidence>
<dbReference type="InterPro" id="IPR002034">
    <property type="entry name" value="AIPM/Hcit_synth_CS"/>
</dbReference>
<dbReference type="Proteomes" id="UP000199503">
    <property type="component" value="Unassembled WGS sequence"/>
</dbReference>
<evidence type="ECO:0000256" key="3">
    <source>
        <dbReference type="ARBA" id="ARBA00022605"/>
    </source>
</evidence>
<keyword evidence="4" id="KW-0808">Transferase</keyword>
<reference evidence="9" key="1">
    <citation type="submission" date="2016-10" db="EMBL/GenBank/DDBJ databases">
        <authorList>
            <person name="Varghese N."/>
            <person name="Submissions S."/>
        </authorList>
    </citation>
    <scope>NUCLEOTIDE SEQUENCE [LARGE SCALE GENOMIC DNA]</scope>
    <source>
        <strain evidence="9">DSM 44437</strain>
    </source>
</reference>
<dbReference type="EMBL" id="FOFV01000007">
    <property type="protein sequence ID" value="SER22474.1"/>
    <property type="molecule type" value="Genomic_DNA"/>
</dbReference>
<dbReference type="InterPro" id="IPR013785">
    <property type="entry name" value="Aldolase_TIM"/>
</dbReference>
<comment type="pathway">
    <text evidence="1">Amino-acid biosynthesis; L-leucine biosynthesis; L-leucine from 3-methyl-2-oxobutanoate: step 1/4.</text>
</comment>
<gene>
    <name evidence="8" type="ORF">SAMN04488000_10714</name>
</gene>
<dbReference type="PROSITE" id="PS00816">
    <property type="entry name" value="AIPM_HOMOCIT_SYNTH_2"/>
    <property type="match status" value="1"/>
</dbReference>
<dbReference type="InterPro" id="IPR050073">
    <property type="entry name" value="2-IPM_HCS-like"/>
</dbReference>
<sequence length="407" mass="42266">MSESDAVRESALAGRVVLWEEAARDGAQGKTLMSPDFRVWLAREQGALFGADGPRHVVFAAGFPAVCKEEFEAVRRVAVEAEGTVSPAAVCRGTAADVRQAIVSVRGVAHARVMIVVPASEAMAQVMTHLPVTEAVRAGTALVSDSLGDGIAVDVCLADASRADHGLLADAARELTEAGAGVVFLADTVGDQLPAESGAMFAAARSEGVVLASHAHNDLGLGLANTLEALSSGARVVSSSWLGVAERSGLVATEQVLFLLAYRADRAKVLLGEDADPWCTPPDLTRLPELAQAVAEEIGVPLGVTTPVVGTGVGTISTGTPFVHPELFQPFAPEQLGITPSVVLTHLANARVVTAVAARLGHQLDFAAARTAMSWVKSRAFQQGHAVVDDQAFAHYLDGLRAGAVQR</sequence>
<keyword evidence="9" id="KW-1185">Reference proteome</keyword>
<organism evidence="8 9">
    <name type="scientific">Lentzea albida</name>
    <dbReference type="NCBI Taxonomy" id="65499"/>
    <lineage>
        <taxon>Bacteria</taxon>
        <taxon>Bacillati</taxon>
        <taxon>Actinomycetota</taxon>
        <taxon>Actinomycetes</taxon>
        <taxon>Pseudonocardiales</taxon>
        <taxon>Pseudonocardiaceae</taxon>
        <taxon>Lentzea</taxon>
    </lineage>
</organism>
<dbReference type="PROSITE" id="PS50991">
    <property type="entry name" value="PYR_CT"/>
    <property type="match status" value="1"/>
</dbReference>
<dbReference type="SUPFAM" id="SSF51569">
    <property type="entry name" value="Aldolase"/>
    <property type="match status" value="1"/>
</dbReference>
<evidence type="ECO:0000256" key="1">
    <source>
        <dbReference type="ARBA" id="ARBA00004689"/>
    </source>
</evidence>
<dbReference type="Pfam" id="PF00682">
    <property type="entry name" value="HMGL-like"/>
    <property type="match status" value="1"/>
</dbReference>
<dbReference type="AlphaFoldDB" id="A0A1H9MFN9"/>
<keyword evidence="5" id="KW-0464">Manganese</keyword>
<evidence type="ECO:0000256" key="6">
    <source>
        <dbReference type="ARBA" id="ARBA00023304"/>
    </source>
</evidence>
<dbReference type="RefSeq" id="WP_089917803.1">
    <property type="nucleotide sequence ID" value="NZ_FOFV01000007.1"/>
</dbReference>
<accession>A0A1H9MFN9</accession>
<keyword evidence="3" id="KW-0028">Amino-acid biosynthesis</keyword>
<dbReference type="EC" id="2.3.3.13" evidence="2"/>
<dbReference type="STRING" id="65499.SAMN04488000_10714"/>
<dbReference type="GO" id="GO:0009098">
    <property type="term" value="P:L-leucine biosynthetic process"/>
    <property type="evidence" value="ECO:0007669"/>
    <property type="project" value="TreeGrafter"/>
</dbReference>
<dbReference type="Gene3D" id="3.20.20.70">
    <property type="entry name" value="Aldolase class I"/>
    <property type="match status" value="1"/>
</dbReference>
<dbReference type="OrthoDB" id="9803573at2"/>
<evidence type="ECO:0000256" key="4">
    <source>
        <dbReference type="ARBA" id="ARBA00022679"/>
    </source>
</evidence>
<dbReference type="GO" id="GO:0003852">
    <property type="term" value="F:2-isopropylmalate synthase activity"/>
    <property type="evidence" value="ECO:0007669"/>
    <property type="project" value="UniProtKB-EC"/>
</dbReference>